<feature type="active site" description="Nucleophile" evidence="4">
    <location>
        <position position="61"/>
    </location>
</feature>
<feature type="short sequence motif" description="GXSXG" evidence="4">
    <location>
        <begin position="59"/>
        <end position="63"/>
    </location>
</feature>
<dbReference type="GO" id="GO:0016042">
    <property type="term" value="P:lipid catabolic process"/>
    <property type="evidence" value="ECO:0007669"/>
    <property type="project" value="UniProtKB-UniRule"/>
</dbReference>
<feature type="short sequence motif" description="DGA/G" evidence="4">
    <location>
        <begin position="175"/>
        <end position="177"/>
    </location>
</feature>
<dbReference type="GO" id="GO:0016787">
    <property type="term" value="F:hydrolase activity"/>
    <property type="evidence" value="ECO:0007669"/>
    <property type="project" value="UniProtKB-UniRule"/>
</dbReference>
<proteinExistence type="predicted"/>
<evidence type="ECO:0000259" key="5">
    <source>
        <dbReference type="PROSITE" id="PS51635"/>
    </source>
</evidence>
<dbReference type="SUPFAM" id="SSF52151">
    <property type="entry name" value="FabD/lysophospholipase-like"/>
    <property type="match status" value="1"/>
</dbReference>
<reference evidence="6 7" key="1">
    <citation type="submission" date="2018-06" db="EMBL/GenBank/DDBJ databases">
        <title>Genomic Encyclopedia of Type Strains, Phase IV (KMG-IV): sequencing the most valuable type-strain genomes for metagenomic binning, comparative biology and taxonomic classification.</title>
        <authorList>
            <person name="Goeker M."/>
        </authorList>
    </citation>
    <scope>NUCLEOTIDE SEQUENCE [LARGE SCALE GENOMIC DNA]</scope>
    <source>
        <strain evidence="6 7">DSM 24875</strain>
    </source>
</reference>
<evidence type="ECO:0000313" key="7">
    <source>
        <dbReference type="Proteomes" id="UP000253529"/>
    </source>
</evidence>
<accession>A0A366FGI3</accession>
<dbReference type="OrthoDB" id="5290098at2"/>
<name>A0A366FGI3_9HYPH</name>
<gene>
    <name evidence="6" type="ORF">DFR50_11145</name>
</gene>
<evidence type="ECO:0000256" key="2">
    <source>
        <dbReference type="ARBA" id="ARBA00022963"/>
    </source>
</evidence>
<keyword evidence="3 4" id="KW-0443">Lipid metabolism</keyword>
<dbReference type="PANTHER" id="PTHR14226:SF76">
    <property type="entry name" value="NTE FAMILY PROTEIN RSSA"/>
    <property type="match status" value="1"/>
</dbReference>
<dbReference type="InterPro" id="IPR002641">
    <property type="entry name" value="PNPLA_dom"/>
</dbReference>
<evidence type="ECO:0000256" key="4">
    <source>
        <dbReference type="PROSITE-ProRule" id="PRU01161"/>
    </source>
</evidence>
<dbReference type="PROSITE" id="PS51635">
    <property type="entry name" value="PNPLA"/>
    <property type="match status" value="1"/>
</dbReference>
<protein>
    <submittedName>
        <fullName evidence="6">NTE family protein</fullName>
    </submittedName>
</protein>
<dbReference type="Gene3D" id="3.40.1090.10">
    <property type="entry name" value="Cytosolic phospholipase A2 catalytic domain"/>
    <property type="match status" value="2"/>
</dbReference>
<dbReference type="Pfam" id="PF01734">
    <property type="entry name" value="Patatin"/>
    <property type="match status" value="1"/>
</dbReference>
<keyword evidence="1 4" id="KW-0378">Hydrolase</keyword>
<evidence type="ECO:0000256" key="3">
    <source>
        <dbReference type="ARBA" id="ARBA00023098"/>
    </source>
</evidence>
<comment type="caution">
    <text evidence="6">The sequence shown here is derived from an EMBL/GenBank/DDBJ whole genome shotgun (WGS) entry which is preliminary data.</text>
</comment>
<organism evidence="6 7">
    <name type="scientific">Roseiarcus fermentans</name>
    <dbReference type="NCBI Taxonomy" id="1473586"/>
    <lineage>
        <taxon>Bacteria</taxon>
        <taxon>Pseudomonadati</taxon>
        <taxon>Pseudomonadota</taxon>
        <taxon>Alphaproteobacteria</taxon>
        <taxon>Hyphomicrobiales</taxon>
        <taxon>Roseiarcaceae</taxon>
        <taxon>Roseiarcus</taxon>
    </lineage>
</organism>
<dbReference type="PANTHER" id="PTHR14226">
    <property type="entry name" value="NEUROPATHY TARGET ESTERASE/SWISS CHEESE D.MELANOGASTER"/>
    <property type="match status" value="1"/>
</dbReference>
<feature type="domain" description="PNPLA" evidence="5">
    <location>
        <begin position="28"/>
        <end position="188"/>
    </location>
</feature>
<dbReference type="EMBL" id="QNRK01000011">
    <property type="protein sequence ID" value="RBP13783.1"/>
    <property type="molecule type" value="Genomic_DNA"/>
</dbReference>
<dbReference type="InterPro" id="IPR016035">
    <property type="entry name" value="Acyl_Trfase/lysoPLipase"/>
</dbReference>
<dbReference type="AlphaFoldDB" id="A0A366FGI3"/>
<dbReference type="InterPro" id="IPR050301">
    <property type="entry name" value="NTE"/>
</dbReference>
<keyword evidence="2 4" id="KW-0442">Lipid degradation</keyword>
<feature type="active site" description="Proton acceptor" evidence="4">
    <location>
        <position position="175"/>
    </location>
</feature>
<evidence type="ECO:0000256" key="1">
    <source>
        <dbReference type="ARBA" id="ARBA00022801"/>
    </source>
</evidence>
<dbReference type="Proteomes" id="UP000253529">
    <property type="component" value="Unassembled WGS sequence"/>
</dbReference>
<keyword evidence="7" id="KW-1185">Reference proteome</keyword>
<comment type="caution">
    <text evidence="4">Lacks conserved residue(s) required for the propagation of feature annotation.</text>
</comment>
<evidence type="ECO:0000313" key="6">
    <source>
        <dbReference type="EMBL" id="RBP13783.1"/>
    </source>
</evidence>
<sequence>MIWTQYWKSESEPVVTTAARGRAAKIGLVLGAGAARGWAHIGALQELAAIGIVPEIVVGSSIGALVGGCYASGRLPMLEDFARSLTRRRMLGLIDVSFVGGGLIGGERLRAKLEAELGGVRIEDLPIRFAAVATEIGGGHEIWLQRGLLTEAIRASYALPGVFEPVRVEGRWLFDGAIVNPVPVSVARALGAERVIAFNISSDSAGRGTAIQHPFGQVEPHPALAEPANDAGGVIARWWRSAPRASDPEAAPPGLMTVMVNAFDILQDRIMRSRLAGDPPDALVQLKVGKIGMFEFNRADELIAIGREAVRKAAAEIAERIETPRIETPAT</sequence>
<dbReference type="RefSeq" id="WP_113889343.1">
    <property type="nucleotide sequence ID" value="NZ_QNRK01000011.1"/>
</dbReference>